<dbReference type="AlphaFoldDB" id="A0A1E3PSY2"/>
<keyword evidence="3" id="KW-1185">Reference proteome</keyword>
<feature type="compositionally biased region" description="Low complexity" evidence="1">
    <location>
        <begin position="28"/>
        <end position="45"/>
    </location>
</feature>
<feature type="compositionally biased region" description="Polar residues" evidence="1">
    <location>
        <begin position="161"/>
        <end position="182"/>
    </location>
</feature>
<proteinExistence type="predicted"/>
<evidence type="ECO:0000313" key="3">
    <source>
        <dbReference type="Proteomes" id="UP000095009"/>
    </source>
</evidence>
<reference evidence="2 3" key="1">
    <citation type="journal article" date="2016" name="Proc. Natl. Acad. Sci. U.S.A.">
        <title>Comparative genomics of biotechnologically important yeasts.</title>
        <authorList>
            <person name="Riley R."/>
            <person name="Haridas S."/>
            <person name="Wolfe K.H."/>
            <person name="Lopes M.R."/>
            <person name="Hittinger C.T."/>
            <person name="Goeker M."/>
            <person name="Salamov A.A."/>
            <person name="Wisecaver J.H."/>
            <person name="Long T.M."/>
            <person name="Calvey C.H."/>
            <person name="Aerts A.L."/>
            <person name="Barry K.W."/>
            <person name="Choi C."/>
            <person name="Clum A."/>
            <person name="Coughlan A.Y."/>
            <person name="Deshpande S."/>
            <person name="Douglass A.P."/>
            <person name="Hanson S.J."/>
            <person name="Klenk H.-P."/>
            <person name="LaButti K.M."/>
            <person name="Lapidus A."/>
            <person name="Lindquist E.A."/>
            <person name="Lipzen A.M."/>
            <person name="Meier-Kolthoff J.P."/>
            <person name="Ohm R.A."/>
            <person name="Otillar R.P."/>
            <person name="Pangilinan J.L."/>
            <person name="Peng Y."/>
            <person name="Rokas A."/>
            <person name="Rosa C.A."/>
            <person name="Scheuner C."/>
            <person name="Sibirny A.A."/>
            <person name="Slot J.C."/>
            <person name="Stielow J.B."/>
            <person name="Sun H."/>
            <person name="Kurtzman C.P."/>
            <person name="Blackwell M."/>
            <person name="Grigoriev I.V."/>
            <person name="Jeffries T.W."/>
        </authorList>
    </citation>
    <scope>NUCLEOTIDE SEQUENCE [LARGE SCALE GENOMIC DNA]</scope>
    <source>
        <strain evidence="2 3">DSM 6958</strain>
    </source>
</reference>
<gene>
    <name evidence="2" type="ORF">NADFUDRAFT_39778</name>
</gene>
<evidence type="ECO:0000313" key="2">
    <source>
        <dbReference type="EMBL" id="ODQ68398.1"/>
    </source>
</evidence>
<protein>
    <submittedName>
        <fullName evidence="2">Uncharacterized protein</fullName>
    </submittedName>
</protein>
<dbReference type="EMBL" id="KV454406">
    <property type="protein sequence ID" value="ODQ68398.1"/>
    <property type="molecule type" value="Genomic_DNA"/>
</dbReference>
<accession>A0A1E3PSY2</accession>
<feature type="region of interest" description="Disordered" evidence="1">
    <location>
        <begin position="1"/>
        <end position="45"/>
    </location>
</feature>
<feature type="region of interest" description="Disordered" evidence="1">
    <location>
        <begin position="143"/>
        <end position="184"/>
    </location>
</feature>
<name>A0A1E3PSY2_9ASCO</name>
<evidence type="ECO:0000256" key="1">
    <source>
        <dbReference type="SAM" id="MobiDB-lite"/>
    </source>
</evidence>
<organism evidence="2 3">
    <name type="scientific">Nadsonia fulvescens var. elongata DSM 6958</name>
    <dbReference type="NCBI Taxonomy" id="857566"/>
    <lineage>
        <taxon>Eukaryota</taxon>
        <taxon>Fungi</taxon>
        <taxon>Dikarya</taxon>
        <taxon>Ascomycota</taxon>
        <taxon>Saccharomycotina</taxon>
        <taxon>Dipodascomycetes</taxon>
        <taxon>Dipodascales</taxon>
        <taxon>Dipodascales incertae sedis</taxon>
        <taxon>Nadsonia</taxon>
    </lineage>
</organism>
<sequence>MFLVRKLGGHSATADRVPVPVAQPESDSSAAILTPTPSPSASSSLQPVLDASQLISATQGFEALTVYPLDAKKTESSQPWHRRLSQWRMGTPSASEQTSTPSISHMDDIIALADEDNDHDLTLVSLRRLSYAEAATLGLSRPPVPCSTSPTLPSTLPDRAATTSVPACTTPQSLEESSTDTGVFSEVDDETKAGSSLSIRKRKIVDKFKKKV</sequence>
<dbReference type="Proteomes" id="UP000095009">
    <property type="component" value="Unassembled WGS sequence"/>
</dbReference>